<gene>
    <name evidence="8" type="ORF">GCM10011369_14540</name>
</gene>
<dbReference type="PANTHER" id="PTHR35603:SF1">
    <property type="entry name" value="OUTER MEMBRANE LIPOPROTEIN SLYB"/>
    <property type="match status" value="1"/>
</dbReference>
<dbReference type="Pfam" id="PF05433">
    <property type="entry name" value="Rick_17kDa_Anti"/>
    <property type="match status" value="1"/>
</dbReference>
<feature type="signal peptide" evidence="6">
    <location>
        <begin position="1"/>
        <end position="17"/>
    </location>
</feature>
<feature type="chain" id="PRO_5035199957" description="Glycine zipper 2TM domain-containing protein" evidence="6">
    <location>
        <begin position="18"/>
        <end position="169"/>
    </location>
</feature>
<sequence length="169" mass="17374">MKRLIIVLFATAFTLTACVPSSQTGRDYSRSEARKVQRVEIGTVLDMQLVNIEGTKTVAGSAAGGALGGVAGSAVGGGKGKDIATVVGAIVGAAAGAAAEEKLTQQQGTEYTIRLENGNVISVVQANSEKEAPINIGDTVKLLSQGSTYRVTLLPDPSVIQQQEATQTQ</sequence>
<evidence type="ECO:0000256" key="2">
    <source>
        <dbReference type="ARBA" id="ARBA00022729"/>
    </source>
</evidence>
<dbReference type="InterPro" id="IPR051407">
    <property type="entry name" value="Bact_OM_lipoprot/Surf_antigen"/>
</dbReference>
<organism evidence="8 9">
    <name type="scientific">Neiella marina</name>
    <dbReference type="NCBI Taxonomy" id="508461"/>
    <lineage>
        <taxon>Bacteria</taxon>
        <taxon>Pseudomonadati</taxon>
        <taxon>Pseudomonadota</taxon>
        <taxon>Gammaproteobacteria</taxon>
        <taxon>Alteromonadales</taxon>
        <taxon>Echinimonadaceae</taxon>
        <taxon>Neiella</taxon>
    </lineage>
</organism>
<keyword evidence="9" id="KW-1185">Reference proteome</keyword>
<keyword evidence="3" id="KW-0472">Membrane</keyword>
<keyword evidence="5" id="KW-0449">Lipoprotein</keyword>
<evidence type="ECO:0000256" key="6">
    <source>
        <dbReference type="SAM" id="SignalP"/>
    </source>
</evidence>
<dbReference type="InterPro" id="IPR008816">
    <property type="entry name" value="Gly_zipper_2TM_dom"/>
</dbReference>
<comment type="caution">
    <text evidence="8">The sequence shown here is derived from an EMBL/GenBank/DDBJ whole genome shotgun (WGS) entry which is preliminary data.</text>
</comment>
<evidence type="ECO:0000313" key="8">
    <source>
        <dbReference type="EMBL" id="GGA73834.1"/>
    </source>
</evidence>
<keyword evidence="4" id="KW-0564">Palmitate</keyword>
<evidence type="ECO:0000256" key="1">
    <source>
        <dbReference type="ARBA" id="ARBA00004459"/>
    </source>
</evidence>
<evidence type="ECO:0000256" key="4">
    <source>
        <dbReference type="ARBA" id="ARBA00023139"/>
    </source>
</evidence>
<dbReference type="RefSeq" id="WP_087505196.1">
    <property type="nucleotide sequence ID" value="NZ_BMDX01000005.1"/>
</dbReference>
<accession>A0A8J2U4E2</accession>
<dbReference type="GO" id="GO:0009279">
    <property type="term" value="C:cell outer membrane"/>
    <property type="evidence" value="ECO:0007669"/>
    <property type="project" value="UniProtKB-SubCell"/>
</dbReference>
<dbReference type="PROSITE" id="PS51257">
    <property type="entry name" value="PROKAR_LIPOPROTEIN"/>
    <property type="match status" value="1"/>
</dbReference>
<dbReference type="EMBL" id="BMDX01000005">
    <property type="protein sequence ID" value="GGA73834.1"/>
    <property type="molecule type" value="Genomic_DNA"/>
</dbReference>
<protein>
    <recommendedName>
        <fullName evidence="7">Glycine zipper 2TM domain-containing protein</fullName>
    </recommendedName>
</protein>
<dbReference type="AlphaFoldDB" id="A0A8J2U4E2"/>
<evidence type="ECO:0000259" key="7">
    <source>
        <dbReference type="Pfam" id="PF05433"/>
    </source>
</evidence>
<evidence type="ECO:0000256" key="3">
    <source>
        <dbReference type="ARBA" id="ARBA00023136"/>
    </source>
</evidence>
<reference evidence="9" key="1">
    <citation type="journal article" date="2019" name="Int. J. Syst. Evol. Microbiol.">
        <title>The Global Catalogue of Microorganisms (GCM) 10K type strain sequencing project: providing services to taxonomists for standard genome sequencing and annotation.</title>
        <authorList>
            <consortium name="The Broad Institute Genomics Platform"/>
            <consortium name="The Broad Institute Genome Sequencing Center for Infectious Disease"/>
            <person name="Wu L."/>
            <person name="Ma J."/>
        </authorList>
    </citation>
    <scope>NUCLEOTIDE SEQUENCE [LARGE SCALE GENOMIC DNA]</scope>
    <source>
        <strain evidence="9">CGMCC 1.10130</strain>
    </source>
</reference>
<comment type="subcellular location">
    <subcellularLocation>
        <location evidence="1">Cell outer membrane</location>
        <topology evidence="1">Lipid-anchor</topology>
    </subcellularLocation>
</comment>
<evidence type="ECO:0000256" key="5">
    <source>
        <dbReference type="ARBA" id="ARBA00023288"/>
    </source>
</evidence>
<name>A0A8J2U4E2_9GAMM</name>
<feature type="domain" description="Glycine zipper 2TM" evidence="7">
    <location>
        <begin position="60"/>
        <end position="99"/>
    </location>
</feature>
<dbReference type="PANTHER" id="PTHR35603">
    <property type="match status" value="1"/>
</dbReference>
<dbReference type="Proteomes" id="UP000619743">
    <property type="component" value="Unassembled WGS sequence"/>
</dbReference>
<evidence type="ECO:0000313" key="9">
    <source>
        <dbReference type="Proteomes" id="UP000619743"/>
    </source>
</evidence>
<proteinExistence type="predicted"/>
<dbReference type="OrthoDB" id="5298161at2"/>
<keyword evidence="2 6" id="KW-0732">Signal</keyword>